<dbReference type="KEGG" id="scd:Spica_0883"/>
<protein>
    <submittedName>
        <fullName evidence="1">Uncharacterized protein</fullName>
    </submittedName>
</protein>
<dbReference type="RefSeq" id="WP_013968348.1">
    <property type="nucleotide sequence ID" value="NC_015732.1"/>
</dbReference>
<reference evidence="2" key="1">
    <citation type="journal article" date="2013" name="Stand. Genomic Sci.">
        <title>Genome sequence of the thermophilic fresh-water bacterium Spirochaeta caldaria type strain (H1(T)), reclassification of Spirochaeta caldaria, Spirochaeta stenostrepta, and Spirochaeta zuelzerae in the genus Treponema as Treponema caldaria comb. nov., Treponema stenostrepta comb. nov., and Treponema zuelzerae comb. nov., and emendation of the genus Treponema.</title>
        <authorList>
            <person name="Abt B."/>
            <person name="Goker M."/>
            <person name="Scheuner C."/>
            <person name="Han C."/>
            <person name="Lu M."/>
            <person name="Misra M."/>
            <person name="Lapidus A."/>
            <person name="Nolan M."/>
            <person name="Lucas S."/>
            <person name="Hammon N."/>
            <person name="Deshpande S."/>
            <person name="Cheng J.F."/>
            <person name="Tapia R."/>
            <person name="Goodwin L.A."/>
            <person name="Pitluck S."/>
            <person name="Liolios K."/>
            <person name="Pagani I."/>
            <person name="Ivanova N."/>
            <person name="Mavromatis K."/>
            <person name="Mikhailova N."/>
            <person name="Huntemann M."/>
            <person name="Pati A."/>
            <person name="Chen A."/>
            <person name="Palaniappan K."/>
            <person name="Land M."/>
            <person name="Hauser L."/>
            <person name="Jeffries C.D."/>
            <person name="Rohde M."/>
            <person name="Spring S."/>
            <person name="Gronow S."/>
            <person name="Detter J.C."/>
            <person name="Bristow J."/>
            <person name="Eisen J.A."/>
            <person name="Markowitz V."/>
            <person name="Hugenholtz P."/>
            <person name="Kyrpides N.C."/>
            <person name="Woyke T."/>
            <person name="Klenk H.P."/>
        </authorList>
    </citation>
    <scope>NUCLEOTIDE SEQUENCE</scope>
    <source>
        <strain evidence="2">ATCC 51460 / DSM 7334 / H1</strain>
    </source>
</reference>
<accession>F8F1I4</accession>
<dbReference type="Proteomes" id="UP000000503">
    <property type="component" value="Chromosome"/>
</dbReference>
<evidence type="ECO:0000313" key="1">
    <source>
        <dbReference type="EMBL" id="AEJ19037.1"/>
    </source>
</evidence>
<evidence type="ECO:0000313" key="2">
    <source>
        <dbReference type="Proteomes" id="UP000000503"/>
    </source>
</evidence>
<dbReference type="eggNOG" id="ENOG50333QE">
    <property type="taxonomic scope" value="Bacteria"/>
</dbReference>
<gene>
    <name evidence="1" type="ordered locus">Spica_0883</name>
</gene>
<dbReference type="AlphaFoldDB" id="F8F1I4"/>
<dbReference type="HOGENOM" id="CLU_171901_0_0_12"/>
<sequence length="112" mass="13066">MLDTIESEVEVEPHGVDFDDDAALSGKIYCANCIHCKVVPSSPDGDERYFLRVRCDAGKWRKKLGEEKIYKYCTVSRRSLSYCDAYEEMGDPREFMRELKKTLPVRDELYVR</sequence>
<dbReference type="EMBL" id="CP002868">
    <property type="protein sequence ID" value="AEJ19037.1"/>
    <property type="molecule type" value="Genomic_DNA"/>
</dbReference>
<name>F8F1I4_GRAC1</name>
<proteinExistence type="predicted"/>
<keyword evidence="2" id="KW-1185">Reference proteome</keyword>
<organism evidence="1 2">
    <name type="scientific">Gracilinema caldarium (strain ATCC 51460 / DSM 7334 / H1)</name>
    <name type="common">Treponema caldarium</name>
    <dbReference type="NCBI Taxonomy" id="744872"/>
    <lineage>
        <taxon>Bacteria</taxon>
        <taxon>Pseudomonadati</taxon>
        <taxon>Spirochaetota</taxon>
        <taxon>Spirochaetia</taxon>
        <taxon>Spirochaetales</taxon>
        <taxon>Breznakiellaceae</taxon>
        <taxon>Gracilinema</taxon>
    </lineage>
</organism>